<evidence type="ECO:0000256" key="2">
    <source>
        <dbReference type="SAM" id="Phobius"/>
    </source>
</evidence>
<dbReference type="HOGENOM" id="CLU_108099_2_1_1"/>
<dbReference type="InParanoid" id="W3WM70"/>
<dbReference type="RefSeq" id="XP_007840115.1">
    <property type="nucleotide sequence ID" value="XM_007841924.1"/>
</dbReference>
<dbReference type="KEGG" id="pfy:PFICI_13343"/>
<dbReference type="EMBL" id="KI912119">
    <property type="protein sequence ID" value="ETS74859.1"/>
    <property type="molecule type" value="Genomic_DNA"/>
</dbReference>
<protein>
    <submittedName>
        <fullName evidence="3">Uncharacterized protein</fullName>
    </submittedName>
</protein>
<dbReference type="OrthoDB" id="5423884at2759"/>
<feature type="compositionally biased region" description="Basic residues" evidence="1">
    <location>
        <begin position="98"/>
        <end position="112"/>
    </location>
</feature>
<reference evidence="4" key="1">
    <citation type="journal article" date="2015" name="BMC Genomics">
        <title>Genomic and transcriptomic analysis of the endophytic fungus Pestalotiopsis fici reveals its lifestyle and high potential for synthesis of natural products.</title>
        <authorList>
            <person name="Wang X."/>
            <person name="Zhang X."/>
            <person name="Liu L."/>
            <person name="Xiang M."/>
            <person name="Wang W."/>
            <person name="Sun X."/>
            <person name="Che Y."/>
            <person name="Guo L."/>
            <person name="Liu G."/>
            <person name="Guo L."/>
            <person name="Wang C."/>
            <person name="Yin W.B."/>
            <person name="Stadler M."/>
            <person name="Zhang X."/>
            <person name="Liu X."/>
        </authorList>
    </citation>
    <scope>NUCLEOTIDE SEQUENCE [LARGE SCALE GENOMIC DNA]</scope>
    <source>
        <strain evidence="4">W106-1 / CGMCC3.15140</strain>
    </source>
</reference>
<name>W3WM70_PESFW</name>
<proteinExistence type="predicted"/>
<dbReference type="Proteomes" id="UP000030651">
    <property type="component" value="Unassembled WGS sequence"/>
</dbReference>
<keyword evidence="2" id="KW-0472">Membrane</keyword>
<dbReference type="eggNOG" id="ENOG502T1WI">
    <property type="taxonomic scope" value="Eukaryota"/>
</dbReference>
<dbReference type="OMA" id="WYHYKEE"/>
<dbReference type="AlphaFoldDB" id="W3WM70"/>
<feature type="region of interest" description="Disordered" evidence="1">
    <location>
        <begin position="93"/>
        <end position="153"/>
    </location>
</feature>
<feature type="transmembrane region" description="Helical" evidence="2">
    <location>
        <begin position="51"/>
        <end position="71"/>
    </location>
</feature>
<sequence length="153" mass="17373">MAPVKELSNWLPTRSIPELATKIIARQTATTTVVAPAPNNNNNNNNLSGGAIAGIVIGSVAGFLLLSWLLYSCFNLSRPRNWGETFGEKDTVYTRSPSRSRHRHHHHHHHSRRNSEVRPVYVETRGRSPRSPQPVYYARDVRRSKRDGRSYYG</sequence>
<evidence type="ECO:0000313" key="3">
    <source>
        <dbReference type="EMBL" id="ETS74859.1"/>
    </source>
</evidence>
<keyword evidence="2" id="KW-1133">Transmembrane helix</keyword>
<gene>
    <name evidence="3" type="ORF">PFICI_13343</name>
</gene>
<evidence type="ECO:0000256" key="1">
    <source>
        <dbReference type="SAM" id="MobiDB-lite"/>
    </source>
</evidence>
<organism evidence="3 4">
    <name type="scientific">Pestalotiopsis fici (strain W106-1 / CGMCC3.15140)</name>
    <dbReference type="NCBI Taxonomy" id="1229662"/>
    <lineage>
        <taxon>Eukaryota</taxon>
        <taxon>Fungi</taxon>
        <taxon>Dikarya</taxon>
        <taxon>Ascomycota</taxon>
        <taxon>Pezizomycotina</taxon>
        <taxon>Sordariomycetes</taxon>
        <taxon>Xylariomycetidae</taxon>
        <taxon>Amphisphaeriales</taxon>
        <taxon>Sporocadaceae</taxon>
        <taxon>Pestalotiopsis</taxon>
    </lineage>
</organism>
<dbReference type="GeneID" id="19278356"/>
<keyword evidence="4" id="KW-1185">Reference proteome</keyword>
<accession>W3WM70</accession>
<evidence type="ECO:0000313" key="4">
    <source>
        <dbReference type="Proteomes" id="UP000030651"/>
    </source>
</evidence>
<keyword evidence="2" id="KW-0812">Transmembrane</keyword>